<sequence length="264" mass="28275">MPKDTRAGHQTYWTQHGQGPINAVLIHCALAHQGVWAGVAKSLSKTHTITAFDMPGHGRSADWDGQGDYQQLTTRIAETFCDDGPVHLIGHSFGGTVALRLACERPNLVNRLSLIEPVFFAAARAAGDPAYARNERDFAPFAAAMQAGDRATAARLFMSMWGGGTPWAALPDAQRTYITDRIHLIPAQGKAIRDDNANLLTSGLIEALTMPIDLIDGALSGPIMPAILNALSARMQNPTRTTIDGAGHMVPITHPTQIAEILAT</sequence>
<keyword evidence="3" id="KW-1185">Reference proteome</keyword>
<dbReference type="Proteomes" id="UP000777935">
    <property type="component" value="Unassembled WGS sequence"/>
</dbReference>
<evidence type="ECO:0000259" key="1">
    <source>
        <dbReference type="Pfam" id="PF12697"/>
    </source>
</evidence>
<dbReference type="Pfam" id="PF12697">
    <property type="entry name" value="Abhydrolase_6"/>
    <property type="match status" value="1"/>
</dbReference>
<dbReference type="PANTHER" id="PTHR43798:SF5">
    <property type="entry name" value="MONOACYLGLYCEROL LIPASE ABHD6"/>
    <property type="match status" value="1"/>
</dbReference>
<dbReference type="SUPFAM" id="SSF53474">
    <property type="entry name" value="alpha/beta-Hydrolases"/>
    <property type="match status" value="1"/>
</dbReference>
<feature type="domain" description="AB hydrolase-1" evidence="1">
    <location>
        <begin position="24"/>
        <end position="260"/>
    </location>
</feature>
<accession>A0ABX2ISP9</accession>
<dbReference type="PANTHER" id="PTHR43798">
    <property type="entry name" value="MONOACYLGLYCEROL LIPASE"/>
    <property type="match status" value="1"/>
</dbReference>
<name>A0ABX2ISP9_9RHOB</name>
<evidence type="ECO:0000313" key="2">
    <source>
        <dbReference type="EMBL" id="NSX55934.1"/>
    </source>
</evidence>
<dbReference type="InterPro" id="IPR000073">
    <property type="entry name" value="AB_hydrolase_1"/>
</dbReference>
<gene>
    <name evidence="2" type="ORF">HRQ87_14095</name>
</gene>
<protein>
    <submittedName>
        <fullName evidence="2">Alpha/beta hydrolase</fullName>
    </submittedName>
</protein>
<evidence type="ECO:0000313" key="3">
    <source>
        <dbReference type="Proteomes" id="UP000777935"/>
    </source>
</evidence>
<dbReference type="InterPro" id="IPR029058">
    <property type="entry name" value="AB_hydrolase_fold"/>
</dbReference>
<organism evidence="2 3">
    <name type="scientific">Parasulfitobacter algicola</name>
    <dbReference type="NCBI Taxonomy" id="2614809"/>
    <lineage>
        <taxon>Bacteria</taxon>
        <taxon>Pseudomonadati</taxon>
        <taxon>Pseudomonadota</taxon>
        <taxon>Alphaproteobacteria</taxon>
        <taxon>Rhodobacterales</taxon>
        <taxon>Roseobacteraceae</taxon>
        <taxon>Parasulfitobacter</taxon>
    </lineage>
</organism>
<comment type="caution">
    <text evidence="2">The sequence shown here is derived from an EMBL/GenBank/DDBJ whole genome shotgun (WGS) entry which is preliminary data.</text>
</comment>
<dbReference type="GO" id="GO:0016787">
    <property type="term" value="F:hydrolase activity"/>
    <property type="evidence" value="ECO:0007669"/>
    <property type="project" value="UniProtKB-KW"/>
</dbReference>
<dbReference type="Gene3D" id="3.40.50.1820">
    <property type="entry name" value="alpha/beta hydrolase"/>
    <property type="match status" value="1"/>
</dbReference>
<keyword evidence="2" id="KW-0378">Hydrolase</keyword>
<dbReference type="RefSeq" id="WP_174139087.1">
    <property type="nucleotide sequence ID" value="NZ_JABUFE010000009.1"/>
</dbReference>
<proteinExistence type="predicted"/>
<dbReference type="InterPro" id="IPR050266">
    <property type="entry name" value="AB_hydrolase_sf"/>
</dbReference>
<reference evidence="2 3" key="1">
    <citation type="submission" date="2020-06" db="EMBL/GenBank/DDBJ databases">
        <title>Sulfitobacter algicola sp. nov., isolated from green algae.</title>
        <authorList>
            <person name="Wang C."/>
        </authorList>
    </citation>
    <scope>NUCLEOTIDE SEQUENCE [LARGE SCALE GENOMIC DNA]</scope>
    <source>
        <strain evidence="2 3">1151</strain>
    </source>
</reference>
<dbReference type="PRINTS" id="PR00111">
    <property type="entry name" value="ABHYDROLASE"/>
</dbReference>
<dbReference type="EMBL" id="JABUFE010000009">
    <property type="protein sequence ID" value="NSX55934.1"/>
    <property type="molecule type" value="Genomic_DNA"/>
</dbReference>